<evidence type="ECO:0000256" key="1">
    <source>
        <dbReference type="SAM" id="SignalP"/>
    </source>
</evidence>
<organism evidence="2 3">
    <name type="scientific">Lentinula boryana</name>
    <dbReference type="NCBI Taxonomy" id="40481"/>
    <lineage>
        <taxon>Eukaryota</taxon>
        <taxon>Fungi</taxon>
        <taxon>Dikarya</taxon>
        <taxon>Basidiomycota</taxon>
        <taxon>Agaricomycotina</taxon>
        <taxon>Agaricomycetes</taxon>
        <taxon>Agaricomycetidae</taxon>
        <taxon>Agaricales</taxon>
        <taxon>Marasmiineae</taxon>
        <taxon>Omphalotaceae</taxon>
        <taxon>Lentinula</taxon>
    </lineage>
</organism>
<evidence type="ECO:0000313" key="3">
    <source>
        <dbReference type="Proteomes" id="UP001163828"/>
    </source>
</evidence>
<dbReference type="Proteomes" id="UP001163828">
    <property type="component" value="Unassembled WGS sequence"/>
</dbReference>
<keyword evidence="1" id="KW-0732">Signal</keyword>
<reference evidence="2" key="1">
    <citation type="submission" date="2022-08" db="EMBL/GenBank/DDBJ databases">
        <authorList>
            <consortium name="DOE Joint Genome Institute"/>
            <person name="Min B."/>
            <person name="Riley R."/>
            <person name="Sierra-Patev S."/>
            <person name="Naranjo-Ortiz M."/>
            <person name="Looney B."/>
            <person name="Konkel Z."/>
            <person name="Slot J.C."/>
            <person name="Sakamoto Y."/>
            <person name="Steenwyk J.L."/>
            <person name="Rokas A."/>
            <person name="Carro J."/>
            <person name="Camarero S."/>
            <person name="Ferreira P."/>
            <person name="Molpeceres G."/>
            <person name="Ruiz-Duenas F.J."/>
            <person name="Serrano A."/>
            <person name="Henrissat B."/>
            <person name="Drula E."/>
            <person name="Hughes K.W."/>
            <person name="Mata J.L."/>
            <person name="Ishikawa N.K."/>
            <person name="Vargas-Isla R."/>
            <person name="Ushijima S."/>
            <person name="Smith C.A."/>
            <person name="Ahrendt S."/>
            <person name="Andreopoulos W."/>
            <person name="He G."/>
            <person name="Labutti K."/>
            <person name="Lipzen A."/>
            <person name="Ng V."/>
            <person name="Sandor L."/>
            <person name="Barry K."/>
            <person name="Martinez A.T."/>
            <person name="Xiao Y."/>
            <person name="Gibbons J.G."/>
            <person name="Terashima K."/>
            <person name="Hibbett D.S."/>
            <person name="Grigoriev I.V."/>
        </authorList>
    </citation>
    <scope>NUCLEOTIDE SEQUENCE</scope>
    <source>
        <strain evidence="2">TFB10827</strain>
    </source>
</reference>
<protein>
    <submittedName>
        <fullName evidence="2">Uncharacterized protein</fullName>
    </submittedName>
</protein>
<sequence>MHQVRLGLWITALILGLIHPILGIPTRQVMEIEGGPAAQQDPNSPGKILNADLYIKKVSVQFKPDDSPLGRLVVESLDLNEPAVRAAKMMVEFLLQSAWKELELEPSVRWSTREVYGVKMPEVDIDKYGSLGVGWTPGKQLNFSLVRSKAPGVQRVIKKERAYVKPIPTRKKEGSFRIWVEDIVEKTVKMDSETLKELRQLVPFEWPEK</sequence>
<name>A0ABQ8Q4L8_9AGAR</name>
<dbReference type="EMBL" id="MU790756">
    <property type="protein sequence ID" value="KAJ3993581.1"/>
    <property type="molecule type" value="Genomic_DNA"/>
</dbReference>
<feature type="signal peptide" evidence="1">
    <location>
        <begin position="1"/>
        <end position="23"/>
    </location>
</feature>
<gene>
    <name evidence="2" type="ORF">F5050DRAFT_686624</name>
</gene>
<comment type="caution">
    <text evidence="2">The sequence shown here is derived from an EMBL/GenBank/DDBJ whole genome shotgun (WGS) entry which is preliminary data.</text>
</comment>
<accession>A0ABQ8Q4L8</accession>
<feature type="chain" id="PRO_5047205858" evidence="1">
    <location>
        <begin position="24"/>
        <end position="209"/>
    </location>
</feature>
<keyword evidence="3" id="KW-1185">Reference proteome</keyword>
<proteinExistence type="predicted"/>
<evidence type="ECO:0000313" key="2">
    <source>
        <dbReference type="EMBL" id="KAJ3993581.1"/>
    </source>
</evidence>